<dbReference type="EMBL" id="CP028811">
    <property type="protein sequence ID" value="AWA31030.1"/>
    <property type="molecule type" value="Genomic_DNA"/>
</dbReference>
<dbReference type="AlphaFoldDB" id="A0A2S0RID9"/>
<sequence>MDDFQKILDVNLPFVKQLLNRNGEFYPLAAAINLDGEVEQILLEEDEDFDMPTSVTVIGELKKELRWRKLQLNAIAIFYDVKAGGKDAIAVDVEHKIEKQYLTFYYQYKLDDQGIEILESWKSLKSVEIFD</sequence>
<dbReference type="RefSeq" id="WP_108372608.1">
    <property type="nucleotide sequence ID" value="NZ_CP028811.1"/>
</dbReference>
<accession>A0A2S0RID9</accession>
<evidence type="ECO:0000313" key="2">
    <source>
        <dbReference type="Proteomes" id="UP000244193"/>
    </source>
</evidence>
<reference evidence="1 2" key="1">
    <citation type="submission" date="2018-04" db="EMBL/GenBank/DDBJ databases">
        <title>Genome sequencing of Flavobacterium sp. HYN0048.</title>
        <authorList>
            <person name="Yi H."/>
            <person name="Baek C."/>
        </authorList>
    </citation>
    <scope>NUCLEOTIDE SEQUENCE [LARGE SCALE GENOMIC DNA]</scope>
    <source>
        <strain evidence="1 2">HYN0048</strain>
    </source>
</reference>
<dbReference type="KEGG" id="fmg:HYN48_13585"/>
<dbReference type="Proteomes" id="UP000244193">
    <property type="component" value="Chromosome"/>
</dbReference>
<dbReference type="OrthoDB" id="673682at2"/>
<proteinExistence type="predicted"/>
<name>A0A2S0RID9_9FLAO</name>
<evidence type="ECO:0000313" key="1">
    <source>
        <dbReference type="EMBL" id="AWA31030.1"/>
    </source>
</evidence>
<gene>
    <name evidence="1" type="ORF">HYN48_13585</name>
</gene>
<keyword evidence="2" id="KW-1185">Reference proteome</keyword>
<protein>
    <submittedName>
        <fullName evidence="1">Uncharacterized protein</fullName>
    </submittedName>
</protein>
<organism evidence="1 2">
    <name type="scientific">Flavobacterium magnum</name>
    <dbReference type="NCBI Taxonomy" id="2162713"/>
    <lineage>
        <taxon>Bacteria</taxon>
        <taxon>Pseudomonadati</taxon>
        <taxon>Bacteroidota</taxon>
        <taxon>Flavobacteriia</taxon>
        <taxon>Flavobacteriales</taxon>
        <taxon>Flavobacteriaceae</taxon>
        <taxon>Flavobacterium</taxon>
    </lineage>
</organism>